<organism evidence="1 2">
    <name type="scientific">Novosphingobium album</name>
    <name type="common">ex Hu et al. 2023</name>
    <dbReference type="NCBI Taxonomy" id="2930093"/>
    <lineage>
        <taxon>Bacteria</taxon>
        <taxon>Pseudomonadati</taxon>
        <taxon>Pseudomonadota</taxon>
        <taxon>Alphaproteobacteria</taxon>
        <taxon>Sphingomonadales</taxon>
        <taxon>Sphingomonadaceae</taxon>
        <taxon>Novosphingobium</taxon>
    </lineage>
</organism>
<evidence type="ECO:0008006" key="3">
    <source>
        <dbReference type="Google" id="ProtNLM"/>
    </source>
</evidence>
<evidence type="ECO:0000313" key="1">
    <source>
        <dbReference type="EMBL" id="MCJ2178492.1"/>
    </source>
</evidence>
<keyword evidence="2" id="KW-1185">Reference proteome</keyword>
<proteinExistence type="predicted"/>
<gene>
    <name evidence="1" type="ORF">MTR64_07955</name>
</gene>
<protein>
    <recommendedName>
        <fullName evidence="3">Cytochrome C</fullName>
    </recommendedName>
</protein>
<dbReference type="EMBL" id="JALHLE010000009">
    <property type="protein sequence ID" value="MCJ2178492.1"/>
    <property type="molecule type" value="Genomic_DNA"/>
</dbReference>
<reference evidence="1" key="1">
    <citation type="submission" date="2022-03" db="EMBL/GenBank/DDBJ databases">
        <title>Identification of a novel bacterium isolated from mangrove sediments.</title>
        <authorList>
            <person name="Pan X."/>
        </authorList>
    </citation>
    <scope>NUCLEOTIDE SEQUENCE</scope>
    <source>
        <strain evidence="1">B2580</strain>
    </source>
</reference>
<sequence length="470" mass="49583">MDRPFSSGMPPIQHGTKPGSGIRPFAPLAMPFALGLVLLVVPARRAAAVPAFAEQTGMACEACHVGGFGPQLTPLGREFKLSGYTMRAKAFNVPLSAMAVASLTHVRKDQVPPPDGLDRNDNLAFDQGSLFVAGGVGKHLGSFAQITYDGVAEAWAWDNLDVRAVTRGKLFGTDAVYGLTLNNSPTVQDVWNTTPAWGFPYTDTAVSGTPDAAPLIDDALAQNTLGLSAYAWVGQKYYAEAGAYTSPAAGTLNWLGADPGDPGDIRGLAPYGRFAWQGQAAGGTLQAGAFALKAAISPGRDRSTSLRDHYTDLGLDTSWQKVLSSGDTISVQARYVHETSNLQASCALALVGDGLAPDCAHDHLNEWRGDVSYAWHNGIDATLGAFATAGTRNGDLYGGNGKPDSNGLMAELDYSPWGNGNSPLGSRFNMRVGLQCTVYGRFDGARHNYDGAGANASDNDAVRLYTWLAF</sequence>
<accession>A0ABT0B0A0</accession>
<comment type="caution">
    <text evidence="1">The sequence shown here is derived from an EMBL/GenBank/DDBJ whole genome shotgun (WGS) entry which is preliminary data.</text>
</comment>
<name>A0ABT0B0A0_9SPHN</name>
<dbReference type="RefSeq" id="WP_243992580.1">
    <property type="nucleotide sequence ID" value="NZ_JALHLE010000009.1"/>
</dbReference>
<evidence type="ECO:0000313" key="2">
    <source>
        <dbReference type="Proteomes" id="UP001162880"/>
    </source>
</evidence>
<dbReference type="Proteomes" id="UP001162880">
    <property type="component" value="Unassembled WGS sequence"/>
</dbReference>